<dbReference type="Proteomes" id="UP001374584">
    <property type="component" value="Unassembled WGS sequence"/>
</dbReference>
<evidence type="ECO:0000313" key="1">
    <source>
        <dbReference type="EMBL" id="KAK7373284.1"/>
    </source>
</evidence>
<accession>A0AAN9NMN6</accession>
<evidence type="ECO:0000313" key="2">
    <source>
        <dbReference type="Proteomes" id="UP001374584"/>
    </source>
</evidence>
<reference evidence="1 2" key="1">
    <citation type="submission" date="2024-01" db="EMBL/GenBank/DDBJ databases">
        <title>The genomes of 5 underutilized Papilionoideae crops provide insights into root nodulation and disease resistanc.</title>
        <authorList>
            <person name="Jiang F."/>
        </authorList>
    </citation>
    <scope>NUCLEOTIDE SEQUENCE [LARGE SCALE GENOMIC DNA]</scope>
    <source>
        <strain evidence="1">JINMINGXINNONG_FW02</strain>
        <tissue evidence="1">Leaves</tissue>
    </source>
</reference>
<sequence>MVSNSPKEHIAGCLRRLGKHLLYGLSTEDKWHICHHSQGHSGSNVSAADTPDGDTCMTRCYPRVKRNNRQERERLSVWSSGGGSWSVPAEQKARRRSDEAILHVRVKRQDQKKIENRALEANALYAWRSYLSRDASCIVPHPPLQKGHVSYQERTRSLFAEASPARDWGLVYCQSVGGSNLGAWHRQYSTILSELNS</sequence>
<name>A0AAN9NMN6_PHACN</name>
<proteinExistence type="predicted"/>
<dbReference type="EMBL" id="JAYMYR010000003">
    <property type="protein sequence ID" value="KAK7373284.1"/>
    <property type="molecule type" value="Genomic_DNA"/>
</dbReference>
<comment type="caution">
    <text evidence="1">The sequence shown here is derived from an EMBL/GenBank/DDBJ whole genome shotgun (WGS) entry which is preliminary data.</text>
</comment>
<keyword evidence="2" id="KW-1185">Reference proteome</keyword>
<gene>
    <name evidence="1" type="ORF">VNO80_06684</name>
</gene>
<protein>
    <submittedName>
        <fullName evidence="1">Uncharacterized protein</fullName>
    </submittedName>
</protein>
<dbReference type="AlphaFoldDB" id="A0AAN9NMN6"/>
<organism evidence="1 2">
    <name type="scientific">Phaseolus coccineus</name>
    <name type="common">Scarlet runner bean</name>
    <name type="synonym">Phaseolus multiflorus</name>
    <dbReference type="NCBI Taxonomy" id="3886"/>
    <lineage>
        <taxon>Eukaryota</taxon>
        <taxon>Viridiplantae</taxon>
        <taxon>Streptophyta</taxon>
        <taxon>Embryophyta</taxon>
        <taxon>Tracheophyta</taxon>
        <taxon>Spermatophyta</taxon>
        <taxon>Magnoliopsida</taxon>
        <taxon>eudicotyledons</taxon>
        <taxon>Gunneridae</taxon>
        <taxon>Pentapetalae</taxon>
        <taxon>rosids</taxon>
        <taxon>fabids</taxon>
        <taxon>Fabales</taxon>
        <taxon>Fabaceae</taxon>
        <taxon>Papilionoideae</taxon>
        <taxon>50 kb inversion clade</taxon>
        <taxon>NPAAA clade</taxon>
        <taxon>indigoferoid/millettioid clade</taxon>
        <taxon>Phaseoleae</taxon>
        <taxon>Phaseolus</taxon>
    </lineage>
</organism>